<dbReference type="Pfam" id="PF20463">
    <property type="entry name" value="PDH_C"/>
    <property type="match status" value="1"/>
</dbReference>
<evidence type="ECO:0000256" key="2">
    <source>
        <dbReference type="ARBA" id="ARBA00023002"/>
    </source>
</evidence>
<dbReference type="InterPro" id="IPR046825">
    <property type="entry name" value="PDH_C"/>
</dbReference>
<keyword evidence="2" id="KW-0560">Oxidoreductase</keyword>
<dbReference type="InterPro" id="IPR036291">
    <property type="entry name" value="NAD(P)-bd_dom_sf"/>
</dbReference>
<name>A0ABY3PK74_9CYAN</name>
<proteinExistence type="inferred from homology"/>
<evidence type="ECO:0000313" key="4">
    <source>
        <dbReference type="EMBL" id="UFP94033.1"/>
    </source>
</evidence>
<protein>
    <submittedName>
        <fullName evidence="4">Prephenate/arogenate dehydrogenase</fullName>
    </submittedName>
</protein>
<dbReference type="Proteomes" id="UP001054846">
    <property type="component" value="Chromosome"/>
</dbReference>
<dbReference type="Gene3D" id="1.10.3660.10">
    <property type="entry name" value="6-phosphogluconate dehydrogenase C-terminal like domain"/>
    <property type="match status" value="1"/>
</dbReference>
<dbReference type="RefSeq" id="WP_230841091.1">
    <property type="nucleotide sequence ID" value="NZ_CP063845.1"/>
</dbReference>
<accession>A0ABY3PK74</accession>
<reference evidence="4 5" key="1">
    <citation type="journal article" date="2021" name="Genome Biol. Evol.">
        <title>Complete Genome Sequencing of a Novel Gloeobacter Species from a Waterfall Cave in Mexico.</title>
        <authorList>
            <person name="Saw J.H."/>
            <person name="Cardona T."/>
            <person name="Montejano G."/>
        </authorList>
    </citation>
    <scope>NUCLEOTIDE SEQUENCE [LARGE SCALE GENOMIC DNA]</scope>
    <source>
        <strain evidence="4">MG652769</strain>
    </source>
</reference>
<dbReference type="SUPFAM" id="SSF51735">
    <property type="entry name" value="NAD(P)-binding Rossmann-fold domains"/>
    <property type="match status" value="1"/>
</dbReference>
<dbReference type="SUPFAM" id="SSF48179">
    <property type="entry name" value="6-phosphogluconate dehydrogenase C-terminal domain-like"/>
    <property type="match status" value="1"/>
</dbReference>
<dbReference type="PROSITE" id="PS51176">
    <property type="entry name" value="PDH_ADH"/>
    <property type="match status" value="1"/>
</dbReference>
<dbReference type="InterPro" id="IPR008927">
    <property type="entry name" value="6-PGluconate_DH-like_C_sf"/>
</dbReference>
<sequence length="277" mass="28943">MKIGIVGLGLIGGSLAHDLSRHHEITGVSRSSATVAEALSQGLIRQGGESLGLLKGCELVFVCTPIGLTLETIRALAAVLSPETVLTDVASVKAAIVPTAAALWPNFVGGHPMAGSEAQGLSAARAGLFRGRPYVLTPTPRTPAAACTTLEDLVGELGARLVRTDPETHDRAVARISHLPVFVGAALLLNLAASGDPTASTLASSGFFDTTRVGGGNPQLGTAMAEWNRAALLAELRSYRDHLGRLEQAIDAGDWQAVEQRLGECRKTRREVFEDGI</sequence>
<keyword evidence="5" id="KW-1185">Reference proteome</keyword>
<gene>
    <name evidence="4" type="ORF">ISF26_20060</name>
</gene>
<organism evidence="4 5">
    <name type="scientific">Gloeobacter morelensis MG652769</name>
    <dbReference type="NCBI Taxonomy" id="2781736"/>
    <lineage>
        <taxon>Bacteria</taxon>
        <taxon>Bacillati</taxon>
        <taxon>Cyanobacteriota</taxon>
        <taxon>Cyanophyceae</taxon>
        <taxon>Gloeobacterales</taxon>
        <taxon>Gloeobacteraceae</taxon>
        <taxon>Gloeobacter</taxon>
        <taxon>Gloeobacter morelensis</taxon>
    </lineage>
</organism>
<dbReference type="PANTHER" id="PTHR21363">
    <property type="entry name" value="PREPHENATE DEHYDROGENASE"/>
    <property type="match status" value="1"/>
</dbReference>
<evidence type="ECO:0000256" key="1">
    <source>
        <dbReference type="ARBA" id="ARBA00007964"/>
    </source>
</evidence>
<dbReference type="InterPro" id="IPR003099">
    <property type="entry name" value="Prephen_DH"/>
</dbReference>
<comment type="similarity">
    <text evidence="1">Belongs to the prephenate/arogenate dehydrogenase family.</text>
</comment>
<dbReference type="PANTHER" id="PTHR21363:SF0">
    <property type="entry name" value="PREPHENATE DEHYDROGENASE [NADP(+)]"/>
    <property type="match status" value="1"/>
</dbReference>
<dbReference type="NCBIfam" id="NF005650">
    <property type="entry name" value="PRK07417.1"/>
    <property type="match status" value="1"/>
</dbReference>
<dbReference type="Gene3D" id="3.40.50.720">
    <property type="entry name" value="NAD(P)-binding Rossmann-like Domain"/>
    <property type="match status" value="1"/>
</dbReference>
<feature type="domain" description="Prephenate/arogenate dehydrogenase" evidence="3">
    <location>
        <begin position="1"/>
        <end position="277"/>
    </location>
</feature>
<evidence type="ECO:0000313" key="5">
    <source>
        <dbReference type="Proteomes" id="UP001054846"/>
    </source>
</evidence>
<dbReference type="InterPro" id="IPR046826">
    <property type="entry name" value="PDH_N"/>
</dbReference>
<evidence type="ECO:0000259" key="3">
    <source>
        <dbReference type="PROSITE" id="PS51176"/>
    </source>
</evidence>
<dbReference type="EMBL" id="CP063845">
    <property type="protein sequence ID" value="UFP94033.1"/>
    <property type="molecule type" value="Genomic_DNA"/>
</dbReference>
<dbReference type="Pfam" id="PF02153">
    <property type="entry name" value="PDH_N"/>
    <property type="match status" value="1"/>
</dbReference>
<dbReference type="InterPro" id="IPR050812">
    <property type="entry name" value="Preph/Arog_dehydrog"/>
</dbReference>